<name>A0A8C7GTG5_ONCKI</name>
<sequence length="530" mass="60105">MRLIHIKLGCILACAFLSLTWFTAHNGNDGDEPPNHPVMIQLYERLLAAEFKGELLSRELSSVLTSLRNLTIPNNSSSTNIPEGPIKRNLSLLSSRLPNAHLYLPHLRDHPDSLIPNVVLGQGRTGVSLVLGIPTVKRQKQSYLVSTLNSLLYDLSPSERNDTVIIIFVAETDAEYVNSVAELLEKNFPKDVHSGLLEVVSPSQYFYPNFSRLRETFGDSKERVKWRTKQNLDYSFLMLYAEEKGTYYVQLEDDIVANPGYSQTMKTYVRKLATDDWMFLEFSQLGFIGKMFRASDLPMIAEFFLMFYKDKPIDWLLDHILWVKACNPEKDAKDCNLQKGLLKLRYKPSLFQHVGLHSSLPGKLQKLKDKDFGKVPLFTTHTNPPAELSSSLKHYQQHTLERAYNGQDFFWGLTPTAKDFLLLSFPQPHTVTRYLFRSGNIENNGDHFYNTTVEVLPSDSSVRDRLVGGQSPQYKGSYGGFIVIGCFVDGVAEGQIDAQMQPISALRLLVQSDSDMWVLLSEVRCVCVCV</sequence>
<dbReference type="GO" id="GO:0005795">
    <property type="term" value="C:Golgi stack"/>
    <property type="evidence" value="ECO:0007669"/>
    <property type="project" value="TreeGrafter"/>
</dbReference>
<protein>
    <submittedName>
        <fullName evidence="7">Alpha-1,3-mannosyl-glycoprotein 4-beta-N-acetylglucosaminyltransferase B-like</fullName>
    </submittedName>
</protein>
<evidence type="ECO:0000256" key="3">
    <source>
        <dbReference type="ARBA" id="ARBA00022679"/>
    </source>
</evidence>
<dbReference type="GO" id="GO:0005783">
    <property type="term" value="C:endoplasmic reticulum"/>
    <property type="evidence" value="ECO:0007669"/>
    <property type="project" value="TreeGrafter"/>
</dbReference>
<dbReference type="Proteomes" id="UP000694557">
    <property type="component" value="Unassembled WGS sequence"/>
</dbReference>
<dbReference type="InterPro" id="IPR006759">
    <property type="entry name" value="Glyco_transf_54"/>
</dbReference>
<feature type="chain" id="PRO_5034366870" evidence="4">
    <location>
        <begin position="28"/>
        <end position="530"/>
    </location>
</feature>
<dbReference type="GO" id="GO:0005793">
    <property type="term" value="C:endoplasmic reticulum-Golgi intermediate compartment"/>
    <property type="evidence" value="ECO:0007669"/>
    <property type="project" value="TreeGrafter"/>
</dbReference>
<dbReference type="PANTHER" id="PTHR12062:SF27">
    <property type="entry name" value="ALPHA-1,3-MANNOSYL-GLYCOPROTEIN 4-BETA-N-ACETYLGLUCOSAMINYLTRANSFERASE B"/>
    <property type="match status" value="1"/>
</dbReference>
<dbReference type="AlphaFoldDB" id="A0A8C7GTG5"/>
<feature type="domain" description="MGAT4 A/B/C C-terminal" evidence="6">
    <location>
        <begin position="386"/>
        <end position="522"/>
    </location>
</feature>
<evidence type="ECO:0000313" key="8">
    <source>
        <dbReference type="Proteomes" id="UP000694557"/>
    </source>
</evidence>
<dbReference type="GO" id="GO:0006487">
    <property type="term" value="P:protein N-linked glycosylation"/>
    <property type="evidence" value="ECO:0007669"/>
    <property type="project" value="TreeGrafter"/>
</dbReference>
<evidence type="ECO:0000313" key="7">
    <source>
        <dbReference type="Ensembl" id="ENSOKIP00005046148.1"/>
    </source>
</evidence>
<keyword evidence="3" id="KW-0808">Transferase</keyword>
<reference evidence="7" key="1">
    <citation type="submission" date="2025-08" db="UniProtKB">
        <authorList>
            <consortium name="Ensembl"/>
        </authorList>
    </citation>
    <scope>IDENTIFICATION</scope>
</reference>
<reference evidence="7" key="2">
    <citation type="submission" date="2025-09" db="UniProtKB">
        <authorList>
            <consortium name="Ensembl"/>
        </authorList>
    </citation>
    <scope>IDENTIFICATION</scope>
</reference>
<keyword evidence="2" id="KW-0328">Glycosyltransferase</keyword>
<gene>
    <name evidence="7" type="primary">LOC109864764</name>
</gene>
<dbReference type="Pfam" id="PF23524">
    <property type="entry name" value="MGAT4A_C"/>
    <property type="match status" value="1"/>
</dbReference>
<comment type="pathway">
    <text evidence="1">Protein modification; protein glycosylation.</text>
</comment>
<evidence type="ECO:0000256" key="4">
    <source>
        <dbReference type="SAM" id="SignalP"/>
    </source>
</evidence>
<evidence type="ECO:0000256" key="2">
    <source>
        <dbReference type="ARBA" id="ARBA00022676"/>
    </source>
</evidence>
<dbReference type="GeneTree" id="ENSGT00940000156526"/>
<keyword evidence="8" id="KW-1185">Reference proteome</keyword>
<dbReference type="Pfam" id="PF04666">
    <property type="entry name" value="MGAT4_cons"/>
    <property type="match status" value="1"/>
</dbReference>
<dbReference type="InterPro" id="IPR057279">
    <property type="entry name" value="MGAT4"/>
</dbReference>
<dbReference type="Ensembl" id="ENSOKIT00005048632.1">
    <property type="protein sequence ID" value="ENSOKIP00005046148.1"/>
    <property type="gene ID" value="ENSOKIG00005019439.1"/>
</dbReference>
<evidence type="ECO:0000256" key="1">
    <source>
        <dbReference type="ARBA" id="ARBA00004922"/>
    </source>
</evidence>
<dbReference type="GO" id="GO:0008375">
    <property type="term" value="F:acetylglucosaminyltransferase activity"/>
    <property type="evidence" value="ECO:0007669"/>
    <property type="project" value="TreeGrafter"/>
</dbReference>
<proteinExistence type="predicted"/>
<feature type="domain" description="MGAT4 conserved region" evidence="5">
    <location>
        <begin position="97"/>
        <end position="372"/>
    </location>
</feature>
<accession>A0A8C7GTG5</accession>
<feature type="signal peptide" evidence="4">
    <location>
        <begin position="1"/>
        <end position="27"/>
    </location>
</feature>
<keyword evidence="4" id="KW-0732">Signal</keyword>
<organism evidence="7 8">
    <name type="scientific">Oncorhynchus kisutch</name>
    <name type="common">Coho salmon</name>
    <name type="synonym">Salmo kisutch</name>
    <dbReference type="NCBI Taxonomy" id="8019"/>
    <lineage>
        <taxon>Eukaryota</taxon>
        <taxon>Metazoa</taxon>
        <taxon>Chordata</taxon>
        <taxon>Craniata</taxon>
        <taxon>Vertebrata</taxon>
        <taxon>Euteleostomi</taxon>
        <taxon>Actinopterygii</taxon>
        <taxon>Neopterygii</taxon>
        <taxon>Teleostei</taxon>
        <taxon>Protacanthopterygii</taxon>
        <taxon>Salmoniformes</taxon>
        <taxon>Salmonidae</taxon>
        <taxon>Salmoninae</taxon>
        <taxon>Oncorhynchus</taxon>
    </lineage>
</organism>
<dbReference type="PANTHER" id="PTHR12062">
    <property type="entry name" value="N-ACETYLGLUCOSAMINYLTRANSFERASE VI"/>
    <property type="match status" value="1"/>
</dbReference>
<evidence type="ECO:0000259" key="5">
    <source>
        <dbReference type="Pfam" id="PF04666"/>
    </source>
</evidence>
<evidence type="ECO:0000259" key="6">
    <source>
        <dbReference type="Pfam" id="PF23524"/>
    </source>
</evidence>
<dbReference type="InterPro" id="IPR056576">
    <property type="entry name" value="MGAT4_A/B/C_C"/>
</dbReference>